<keyword evidence="10" id="KW-0732">Signal</keyword>
<dbReference type="GO" id="GO:0071972">
    <property type="term" value="F:peptidoglycan L,D-transpeptidase activity"/>
    <property type="evidence" value="ECO:0007669"/>
    <property type="project" value="TreeGrafter"/>
</dbReference>
<sequence length="258" mass="28335">MKHTLSLLAVATMVAAAPQAGFAQERYRERPPVVVSPDLSAPWVLQLQRTPGAQPRRQVQHGLPGVRVGIAAEPVVRSRHRAPEPPMRDQVQTAAVSSAARDARHQIDPKFLPQMVAYDGPHKPGTIVIDTTQHLLYLVEEGGQARRYGVGTGKPGFEWAGSHKVTRKAEWPDWRPPAEMIAREKKKGRILPVHMKGGPENPLGARALYLGSTLYRIHGTNQPTTIGQAVSSGCIRMRNEDVMDLYERVPVGATVIVI</sequence>
<dbReference type="Pfam" id="PF03734">
    <property type="entry name" value="YkuD"/>
    <property type="match status" value="1"/>
</dbReference>
<gene>
    <name evidence="12" type="ORF">FY036_13025</name>
</gene>
<dbReference type="GO" id="GO:0071555">
    <property type="term" value="P:cell wall organization"/>
    <property type="evidence" value="ECO:0007669"/>
    <property type="project" value="UniProtKB-UniRule"/>
</dbReference>
<feature type="signal peptide" evidence="10">
    <location>
        <begin position="1"/>
        <end position="23"/>
    </location>
</feature>
<reference evidence="12 13" key="2">
    <citation type="submission" date="2019-09" db="EMBL/GenBank/DDBJ databases">
        <title>Mesorhizobium sp. MaA-C15 isolated from Microcystis aeruginosa.</title>
        <authorList>
            <person name="Jeong S.E."/>
            <person name="Jin H.M."/>
            <person name="Jeon C.O."/>
        </authorList>
    </citation>
    <scope>NUCLEOTIDE SEQUENCE [LARGE SCALE GENOMIC DNA]</scope>
    <source>
        <strain evidence="12 13">MaA-C15</strain>
    </source>
</reference>
<dbReference type="PANTHER" id="PTHR30582">
    <property type="entry name" value="L,D-TRANSPEPTIDASE"/>
    <property type="match status" value="1"/>
</dbReference>
<dbReference type="InterPro" id="IPR050979">
    <property type="entry name" value="LD-transpeptidase"/>
</dbReference>
<dbReference type="AlphaFoldDB" id="A0A5D4GV28"/>
<evidence type="ECO:0000256" key="6">
    <source>
        <dbReference type="ARBA" id="ARBA00022960"/>
    </source>
</evidence>
<dbReference type="PROSITE" id="PS52029">
    <property type="entry name" value="LD_TPASE"/>
    <property type="match status" value="1"/>
</dbReference>
<protein>
    <submittedName>
        <fullName evidence="12">L,D-transpeptidase</fullName>
    </submittedName>
</protein>
<evidence type="ECO:0000256" key="8">
    <source>
        <dbReference type="ARBA" id="ARBA00023316"/>
    </source>
</evidence>
<comment type="similarity">
    <text evidence="2">Belongs to the YkuD family.</text>
</comment>
<evidence type="ECO:0000313" key="12">
    <source>
        <dbReference type="EMBL" id="TYR32004.1"/>
    </source>
</evidence>
<dbReference type="FunFam" id="2.40.440.10:FF:000002">
    <property type="entry name" value="L,D-transpeptidase ErfK/SrfK"/>
    <property type="match status" value="1"/>
</dbReference>
<feature type="active site" description="Proton donor/acceptor" evidence="9">
    <location>
        <position position="218"/>
    </location>
</feature>
<dbReference type="GO" id="GO:0005576">
    <property type="term" value="C:extracellular region"/>
    <property type="evidence" value="ECO:0007669"/>
    <property type="project" value="TreeGrafter"/>
</dbReference>
<dbReference type="GO" id="GO:0008360">
    <property type="term" value="P:regulation of cell shape"/>
    <property type="evidence" value="ECO:0007669"/>
    <property type="project" value="UniProtKB-UniRule"/>
</dbReference>
<accession>A0A5D4GV28</accession>
<evidence type="ECO:0000256" key="4">
    <source>
        <dbReference type="ARBA" id="ARBA00022679"/>
    </source>
</evidence>
<comment type="caution">
    <text evidence="12">The sequence shown here is derived from an EMBL/GenBank/DDBJ whole genome shotgun (WGS) entry which is preliminary data.</text>
</comment>
<keyword evidence="5" id="KW-0378">Hydrolase</keyword>
<dbReference type="EMBL" id="VSZS01000063">
    <property type="protein sequence ID" value="TYR32004.1"/>
    <property type="molecule type" value="Genomic_DNA"/>
</dbReference>
<feature type="active site" description="Nucleophile" evidence="9">
    <location>
        <position position="234"/>
    </location>
</feature>
<name>A0A5D4GV28_9HYPH</name>
<keyword evidence="3" id="KW-0328">Glycosyltransferase</keyword>
<evidence type="ECO:0000313" key="13">
    <source>
        <dbReference type="Proteomes" id="UP000323258"/>
    </source>
</evidence>
<dbReference type="OrthoDB" id="9787225at2"/>
<organism evidence="12 13">
    <name type="scientific">Neoaquamicrobium microcysteis</name>
    <dbReference type="NCBI Taxonomy" id="2682781"/>
    <lineage>
        <taxon>Bacteria</taxon>
        <taxon>Pseudomonadati</taxon>
        <taxon>Pseudomonadota</taxon>
        <taxon>Alphaproteobacteria</taxon>
        <taxon>Hyphomicrobiales</taxon>
        <taxon>Phyllobacteriaceae</taxon>
        <taxon>Neoaquamicrobium</taxon>
    </lineage>
</organism>
<feature type="domain" description="L,D-TPase catalytic" evidence="11">
    <location>
        <begin position="125"/>
        <end position="258"/>
    </location>
</feature>
<evidence type="ECO:0000256" key="1">
    <source>
        <dbReference type="ARBA" id="ARBA00004752"/>
    </source>
</evidence>
<keyword evidence="6 9" id="KW-0133">Cell shape</keyword>
<dbReference type="RefSeq" id="WP_148915161.1">
    <property type="nucleotide sequence ID" value="NZ_VSZS01000063.1"/>
</dbReference>
<evidence type="ECO:0000256" key="5">
    <source>
        <dbReference type="ARBA" id="ARBA00022801"/>
    </source>
</evidence>
<keyword evidence="4" id="KW-0808">Transferase</keyword>
<proteinExistence type="inferred from homology"/>
<evidence type="ECO:0000256" key="9">
    <source>
        <dbReference type="PROSITE-ProRule" id="PRU01373"/>
    </source>
</evidence>
<dbReference type="GO" id="GO:0016757">
    <property type="term" value="F:glycosyltransferase activity"/>
    <property type="evidence" value="ECO:0007669"/>
    <property type="project" value="UniProtKB-KW"/>
</dbReference>
<evidence type="ECO:0000256" key="3">
    <source>
        <dbReference type="ARBA" id="ARBA00022676"/>
    </source>
</evidence>
<keyword evidence="7 9" id="KW-0573">Peptidoglycan synthesis</keyword>
<dbReference type="PANTHER" id="PTHR30582:SF24">
    <property type="entry name" value="L,D-TRANSPEPTIDASE ERFK_SRFK-RELATED"/>
    <property type="match status" value="1"/>
</dbReference>
<dbReference type="GO" id="GO:0018104">
    <property type="term" value="P:peptidoglycan-protein cross-linking"/>
    <property type="evidence" value="ECO:0007669"/>
    <property type="project" value="TreeGrafter"/>
</dbReference>
<evidence type="ECO:0000256" key="10">
    <source>
        <dbReference type="SAM" id="SignalP"/>
    </source>
</evidence>
<dbReference type="Proteomes" id="UP000323258">
    <property type="component" value="Unassembled WGS sequence"/>
</dbReference>
<keyword evidence="13" id="KW-1185">Reference proteome</keyword>
<dbReference type="CDD" id="cd16913">
    <property type="entry name" value="YkuD_like"/>
    <property type="match status" value="1"/>
</dbReference>
<keyword evidence="8 9" id="KW-0961">Cell wall biogenesis/degradation</keyword>
<evidence type="ECO:0000256" key="2">
    <source>
        <dbReference type="ARBA" id="ARBA00005992"/>
    </source>
</evidence>
<feature type="chain" id="PRO_5022995236" evidence="10">
    <location>
        <begin position="24"/>
        <end position="258"/>
    </location>
</feature>
<dbReference type="Gene3D" id="2.40.440.10">
    <property type="entry name" value="L,D-transpeptidase catalytic domain-like"/>
    <property type="match status" value="1"/>
</dbReference>
<evidence type="ECO:0000259" key="11">
    <source>
        <dbReference type="PROSITE" id="PS52029"/>
    </source>
</evidence>
<dbReference type="UniPathway" id="UPA00219"/>
<dbReference type="InterPro" id="IPR005490">
    <property type="entry name" value="LD_TPept_cat_dom"/>
</dbReference>
<reference evidence="12 13" key="1">
    <citation type="submission" date="2019-08" db="EMBL/GenBank/DDBJ databases">
        <authorList>
            <person name="Seo Y.L."/>
        </authorList>
    </citation>
    <scope>NUCLEOTIDE SEQUENCE [LARGE SCALE GENOMIC DNA]</scope>
    <source>
        <strain evidence="12 13">MaA-C15</strain>
    </source>
</reference>
<evidence type="ECO:0000256" key="7">
    <source>
        <dbReference type="ARBA" id="ARBA00022984"/>
    </source>
</evidence>
<dbReference type="SUPFAM" id="SSF141523">
    <property type="entry name" value="L,D-transpeptidase catalytic domain-like"/>
    <property type="match status" value="1"/>
</dbReference>
<dbReference type="InterPro" id="IPR038063">
    <property type="entry name" value="Transpep_catalytic_dom"/>
</dbReference>
<comment type="pathway">
    <text evidence="1 9">Cell wall biogenesis; peptidoglycan biosynthesis.</text>
</comment>